<dbReference type="EMBL" id="GL945430">
    <property type="protein sequence ID" value="EGO28928.1"/>
    <property type="molecule type" value="Genomic_DNA"/>
</dbReference>
<dbReference type="HOGENOM" id="CLU_3260824_0_0_1"/>
<proteinExistence type="predicted"/>
<evidence type="ECO:0000313" key="1">
    <source>
        <dbReference type="EMBL" id="EGO28928.1"/>
    </source>
</evidence>
<dbReference type="AlphaFoldDB" id="F8NKI2"/>
<gene>
    <name evidence="1" type="primary">Slphb3.2</name>
    <name evidence="1" type="ORF">SERLADRAFT_491515</name>
</gene>
<organism>
    <name type="scientific">Serpula lacrymans var. lacrymans (strain S7.9)</name>
    <name type="common">Dry rot fungus</name>
    <dbReference type="NCBI Taxonomy" id="578457"/>
    <lineage>
        <taxon>Eukaryota</taxon>
        <taxon>Fungi</taxon>
        <taxon>Dikarya</taxon>
        <taxon>Basidiomycota</taxon>
        <taxon>Agaricomycotina</taxon>
        <taxon>Agaricomycetes</taxon>
        <taxon>Agaricomycetidae</taxon>
        <taxon>Boletales</taxon>
        <taxon>Coniophorineae</taxon>
        <taxon>Serpulaceae</taxon>
        <taxon>Serpula</taxon>
    </lineage>
</organism>
<dbReference type="InterPro" id="IPR012597">
    <property type="entry name" value="Pheromone"/>
</dbReference>
<accession>F8NKI2</accession>
<dbReference type="GO" id="GO:0016020">
    <property type="term" value="C:membrane"/>
    <property type="evidence" value="ECO:0007669"/>
    <property type="project" value="InterPro"/>
</dbReference>
<sequence>MDSFTTFELIAPDAPIFPSSEDDQVLIDADTKAGYAGYCVIT</sequence>
<reference evidence="1" key="1">
    <citation type="submission" date="2011-04" db="EMBL/GenBank/DDBJ databases">
        <title>Evolution of plant cell wall degrading machinery underlies the functional diversity of forest fungi.</title>
        <authorList>
            <consortium name="US DOE Joint Genome Institute (JGI-PGF)"/>
            <person name="Eastwood D.C."/>
            <person name="Floudas D."/>
            <person name="Binder M."/>
            <person name="Majcherczyk A."/>
            <person name="Schneider P."/>
            <person name="Aerts A."/>
            <person name="Asiegbu F.O."/>
            <person name="Baker S.E."/>
            <person name="Barry K."/>
            <person name="Bendiksby M."/>
            <person name="Blumentritt M."/>
            <person name="Coutinho P.M."/>
            <person name="Cullen D."/>
            <person name="Cullen D."/>
            <person name="Gathman A."/>
            <person name="Goodell B."/>
            <person name="Henrissat B."/>
            <person name="Ihrmark K."/>
            <person name="Kauserud H."/>
            <person name="Kohler A."/>
            <person name="LaButti K."/>
            <person name="Lapidus A."/>
            <person name="Lavin J.L."/>
            <person name="Lee Y.-H."/>
            <person name="Lindquist E."/>
            <person name="Lilly W."/>
            <person name="Lucas S."/>
            <person name="Morin E."/>
            <person name="Murat C."/>
            <person name="Oguiza J.A."/>
            <person name="Park J."/>
            <person name="Pisabarro A.G."/>
            <person name="Riley R."/>
            <person name="Rosling A."/>
            <person name="Salamov A."/>
            <person name="Schmidt O."/>
            <person name="Schmutz J."/>
            <person name="Skrede I."/>
            <person name="Stenlid J."/>
            <person name="Wiebenga A."/>
            <person name="Xie X."/>
            <person name="Kues U."/>
            <person name="Hibbett D.S."/>
            <person name="Hoffmeister D."/>
            <person name="Hogberg N."/>
            <person name="Martin F."/>
            <person name="Grigoriev I.V."/>
            <person name="Watkinson S.C."/>
        </authorList>
    </citation>
    <scope>NUCLEOTIDE SEQUENCE</scope>
    <source>
        <strain evidence="1">S7.9</strain>
    </source>
</reference>
<dbReference type="Pfam" id="PF08015">
    <property type="entry name" value="Pheromone"/>
    <property type="match status" value="1"/>
</dbReference>
<dbReference type="GO" id="GO:0000772">
    <property type="term" value="F:mating pheromone activity"/>
    <property type="evidence" value="ECO:0007669"/>
    <property type="project" value="InterPro"/>
</dbReference>
<dbReference type="Proteomes" id="UP000008064">
    <property type="component" value="Unassembled WGS sequence"/>
</dbReference>
<dbReference type="OrthoDB" id="2671563at2759"/>
<name>F8NKI2_SERL9</name>
<dbReference type="GeneID" id="18821689"/>
<protein>
    <submittedName>
        <fullName evidence="1">Mating type pheromone</fullName>
    </submittedName>
</protein>
<dbReference type="KEGG" id="sla:SERLADRAFT_491515"/>
<dbReference type="RefSeq" id="XP_007315127.1">
    <property type="nucleotide sequence ID" value="XM_007315065.1"/>
</dbReference>